<proteinExistence type="predicted"/>
<dbReference type="PANTHER" id="PTHR33867">
    <property type="entry name" value="RIBOSOME MATURATION FACTOR RIMP"/>
    <property type="match status" value="1"/>
</dbReference>
<feature type="domain" description="Ribosome maturation factor RimP N-terminal" evidence="3">
    <location>
        <begin position="7"/>
        <end position="79"/>
    </location>
</feature>
<keyword evidence="5" id="KW-1185">Reference proteome</keyword>
<reference evidence="4 5" key="1">
    <citation type="submission" date="2024-03" db="EMBL/GenBank/DDBJ databases">
        <title>First Report of Pectobacterium brasiliscabiei causing potato scab in china.</title>
        <authorList>
            <person name="Handique U."/>
        </authorList>
    </citation>
    <scope>NUCLEOTIDE SEQUENCE [LARGE SCALE GENOMIC DNA]</scope>
    <source>
        <strain evidence="4 5">ZRIMU1503</strain>
    </source>
</reference>
<dbReference type="InterPro" id="IPR028989">
    <property type="entry name" value="RimP_N"/>
</dbReference>
<evidence type="ECO:0000256" key="1">
    <source>
        <dbReference type="ARBA" id="ARBA00022490"/>
    </source>
</evidence>
<dbReference type="Pfam" id="PF02576">
    <property type="entry name" value="RimP_N"/>
    <property type="match status" value="1"/>
</dbReference>
<dbReference type="RefSeq" id="WP_336559037.1">
    <property type="nucleotide sequence ID" value="NZ_JBBAYM010000245.1"/>
</dbReference>
<feature type="non-terminal residue" evidence="4">
    <location>
        <position position="92"/>
    </location>
</feature>
<dbReference type="EMBL" id="JBBAYM010000245">
    <property type="protein sequence ID" value="MEI5617131.1"/>
    <property type="molecule type" value="Genomic_DNA"/>
</dbReference>
<name>A0ABU8GV97_9ACTN</name>
<accession>A0ABU8GV97</accession>
<comment type="caution">
    <text evidence="4">The sequence shown here is derived from an EMBL/GenBank/DDBJ whole genome shotgun (WGS) entry which is preliminary data.</text>
</comment>
<evidence type="ECO:0000313" key="4">
    <source>
        <dbReference type="EMBL" id="MEI5617131.1"/>
    </source>
</evidence>
<keyword evidence="2" id="KW-0690">Ribosome biogenesis</keyword>
<evidence type="ECO:0000313" key="5">
    <source>
        <dbReference type="Proteomes" id="UP001365781"/>
    </source>
</evidence>
<keyword evidence="1" id="KW-0963">Cytoplasm</keyword>
<sequence length="92" mass="10070">VSRIEALIAPTLADMGYEIVRVRFGGKPAVLQIMAERAADGLMDIDDCEAVSRAVSAILDVEDPIPQAYNLEVSSPGIDRPLTRLKDFVRWA</sequence>
<dbReference type="Proteomes" id="UP001365781">
    <property type="component" value="Unassembled WGS sequence"/>
</dbReference>
<evidence type="ECO:0000256" key="2">
    <source>
        <dbReference type="ARBA" id="ARBA00022517"/>
    </source>
</evidence>
<protein>
    <submittedName>
        <fullName evidence="4">Ribosome maturation factor RimP</fullName>
    </submittedName>
</protein>
<dbReference type="InterPro" id="IPR003728">
    <property type="entry name" value="Ribosome_maturation_RimP"/>
</dbReference>
<dbReference type="PANTHER" id="PTHR33867:SF1">
    <property type="entry name" value="RIBOSOME MATURATION FACTOR RIMP"/>
    <property type="match status" value="1"/>
</dbReference>
<gene>
    <name evidence="4" type="primary">rimP</name>
    <name evidence="4" type="ORF">WB403_49430</name>
</gene>
<dbReference type="InterPro" id="IPR035956">
    <property type="entry name" value="RimP_N_sf"/>
</dbReference>
<evidence type="ECO:0000259" key="3">
    <source>
        <dbReference type="Pfam" id="PF02576"/>
    </source>
</evidence>
<feature type="non-terminal residue" evidence="4">
    <location>
        <position position="1"/>
    </location>
</feature>
<dbReference type="SUPFAM" id="SSF75420">
    <property type="entry name" value="YhbC-like, N-terminal domain"/>
    <property type="match status" value="1"/>
</dbReference>
<organism evidence="4 5">
    <name type="scientific">Streptomyces brasiliscabiei</name>
    <dbReference type="NCBI Taxonomy" id="2736302"/>
    <lineage>
        <taxon>Bacteria</taxon>
        <taxon>Bacillati</taxon>
        <taxon>Actinomycetota</taxon>
        <taxon>Actinomycetes</taxon>
        <taxon>Kitasatosporales</taxon>
        <taxon>Streptomycetaceae</taxon>
        <taxon>Streptomyces</taxon>
    </lineage>
</organism>
<dbReference type="Gene3D" id="3.30.300.70">
    <property type="entry name" value="RimP-like superfamily, N-terminal"/>
    <property type="match status" value="1"/>
</dbReference>